<proteinExistence type="predicted"/>
<comment type="caution">
    <text evidence="2">The sequence shown here is derived from an EMBL/GenBank/DDBJ whole genome shotgun (WGS) entry which is preliminary data.</text>
</comment>
<protein>
    <submittedName>
        <fullName evidence="2">Uncharacterized protein</fullName>
    </submittedName>
</protein>
<accession>A0A9P8RN17</accession>
<dbReference type="GO" id="GO:0005737">
    <property type="term" value="C:cytoplasm"/>
    <property type="evidence" value="ECO:0007669"/>
    <property type="project" value="TreeGrafter"/>
</dbReference>
<evidence type="ECO:0000313" key="3">
    <source>
        <dbReference type="Proteomes" id="UP000750711"/>
    </source>
</evidence>
<evidence type="ECO:0000256" key="1">
    <source>
        <dbReference type="SAM" id="MobiDB-lite"/>
    </source>
</evidence>
<dbReference type="PANTHER" id="PTHR12117">
    <property type="entry name" value="HISTONE ACETYLTRANSFERASE COMPLEX"/>
    <property type="match status" value="1"/>
</dbReference>
<sequence>MKRKINEGDGSGSHDASAAKRRAVPDSPVRRRFRDGFFNGPVLESYRSEYAESEPYKHGVIRDLVSDDLLQSVRNEILENLHFSPKETDI</sequence>
<evidence type="ECO:0000313" key="2">
    <source>
        <dbReference type="EMBL" id="KAH0556961.1"/>
    </source>
</evidence>
<dbReference type="Proteomes" id="UP000750711">
    <property type="component" value="Unassembled WGS sequence"/>
</dbReference>
<name>A0A9P8RN17_9PEZI</name>
<dbReference type="AlphaFoldDB" id="A0A9P8RN17"/>
<dbReference type="GO" id="GO:0031543">
    <property type="term" value="F:peptidyl-proline dioxygenase activity"/>
    <property type="evidence" value="ECO:0007669"/>
    <property type="project" value="TreeGrafter"/>
</dbReference>
<organism evidence="2 3">
    <name type="scientific">Trichoglossum hirsutum</name>
    <dbReference type="NCBI Taxonomy" id="265104"/>
    <lineage>
        <taxon>Eukaryota</taxon>
        <taxon>Fungi</taxon>
        <taxon>Dikarya</taxon>
        <taxon>Ascomycota</taxon>
        <taxon>Pezizomycotina</taxon>
        <taxon>Geoglossomycetes</taxon>
        <taxon>Geoglossales</taxon>
        <taxon>Geoglossaceae</taxon>
        <taxon>Trichoglossum</taxon>
    </lineage>
</organism>
<gene>
    <name evidence="2" type="ORF">GP486_005247</name>
</gene>
<dbReference type="EMBL" id="JAGHQM010000959">
    <property type="protein sequence ID" value="KAH0556961.1"/>
    <property type="molecule type" value="Genomic_DNA"/>
</dbReference>
<dbReference type="PANTHER" id="PTHR12117:SF0">
    <property type="entry name" value="PROLYL 3-HYDROXYLASE OGFOD1"/>
    <property type="match status" value="1"/>
</dbReference>
<dbReference type="Gene3D" id="2.60.120.620">
    <property type="entry name" value="q2cbj1_9rhob like domain"/>
    <property type="match status" value="1"/>
</dbReference>
<dbReference type="GO" id="GO:0006449">
    <property type="term" value="P:regulation of translational termination"/>
    <property type="evidence" value="ECO:0007669"/>
    <property type="project" value="TreeGrafter"/>
</dbReference>
<feature type="region of interest" description="Disordered" evidence="1">
    <location>
        <begin position="1"/>
        <end position="27"/>
    </location>
</feature>
<keyword evidence="3" id="KW-1185">Reference proteome</keyword>
<dbReference type="InterPro" id="IPR051842">
    <property type="entry name" value="uS12_prolyl_hydroxylase"/>
</dbReference>
<reference evidence="2" key="1">
    <citation type="submission" date="2021-03" db="EMBL/GenBank/DDBJ databases">
        <title>Comparative genomics and phylogenomic investigation of the class Geoglossomycetes provide insights into ecological specialization and systematics.</title>
        <authorList>
            <person name="Melie T."/>
            <person name="Pirro S."/>
            <person name="Miller A.N."/>
            <person name="Quandt A."/>
        </authorList>
    </citation>
    <scope>NUCLEOTIDE SEQUENCE</scope>
    <source>
        <strain evidence="2">CAQ_001_2017</strain>
    </source>
</reference>